<dbReference type="EMBL" id="JAWWNJ010000107">
    <property type="protein sequence ID" value="KAK6992762.1"/>
    <property type="molecule type" value="Genomic_DNA"/>
</dbReference>
<name>A0AAV9ZVC9_9AGAR</name>
<accession>A0AAV9ZVC9</accession>
<keyword evidence="2" id="KW-1185">Reference proteome</keyword>
<gene>
    <name evidence="1" type="ORF">R3P38DRAFT_141917</name>
</gene>
<organism evidence="1 2">
    <name type="scientific">Favolaschia claudopus</name>
    <dbReference type="NCBI Taxonomy" id="2862362"/>
    <lineage>
        <taxon>Eukaryota</taxon>
        <taxon>Fungi</taxon>
        <taxon>Dikarya</taxon>
        <taxon>Basidiomycota</taxon>
        <taxon>Agaricomycotina</taxon>
        <taxon>Agaricomycetes</taxon>
        <taxon>Agaricomycetidae</taxon>
        <taxon>Agaricales</taxon>
        <taxon>Marasmiineae</taxon>
        <taxon>Mycenaceae</taxon>
        <taxon>Favolaschia</taxon>
    </lineage>
</organism>
<comment type="caution">
    <text evidence="1">The sequence shown here is derived from an EMBL/GenBank/DDBJ whole genome shotgun (WGS) entry which is preliminary data.</text>
</comment>
<proteinExistence type="predicted"/>
<sequence length="403" mass="45925">MPLESLPPKTLLLILKHLHSLEDLHSLFSTSRTLYRTCGNPPPKIIPRLAANSGRVFFRPHPHLLLAFTARQLADWAITSHDNRFLLETAIQGGVETLLQLAIEVAELSMDDIRRIYAYKSNVLNPLDRRLDLSAGPASQDNDFLTVCNDPETALLNWIIYGELFHHSHELSYLPLPQHKPLSSVTRFKWFVYCIPDINSFNYHKFEGAHALISQLIIGYDEDRFPQLSMQHAIREFMNESLWRPLLETSPSFQDTPDPTLFVSAAMHMGLKSLELLIPGGVEKLAGDLEQINSGLQKLRSEHGDDPEKRLRQAAGDPWLPYAHITLKEDLRFALWGDWQYDAVYSDSEDEDSQNESLDDWYNSHGLQAFESKLSERVRSPPQREDFALQGVGHQVLRVASVS</sequence>
<evidence type="ECO:0000313" key="2">
    <source>
        <dbReference type="Proteomes" id="UP001362999"/>
    </source>
</evidence>
<protein>
    <recommendedName>
        <fullName evidence="3">F-box domain-containing protein</fullName>
    </recommendedName>
</protein>
<dbReference type="AlphaFoldDB" id="A0AAV9ZVC9"/>
<evidence type="ECO:0000313" key="1">
    <source>
        <dbReference type="EMBL" id="KAK6992762.1"/>
    </source>
</evidence>
<reference evidence="1 2" key="1">
    <citation type="journal article" date="2024" name="J Genomics">
        <title>Draft genome sequencing and assembly of Favolaschia claudopus CIRM-BRFM 2984 isolated from oak limbs.</title>
        <authorList>
            <person name="Navarro D."/>
            <person name="Drula E."/>
            <person name="Chaduli D."/>
            <person name="Cazenave R."/>
            <person name="Ahrendt S."/>
            <person name="Wang J."/>
            <person name="Lipzen A."/>
            <person name="Daum C."/>
            <person name="Barry K."/>
            <person name="Grigoriev I.V."/>
            <person name="Favel A."/>
            <person name="Rosso M.N."/>
            <person name="Martin F."/>
        </authorList>
    </citation>
    <scope>NUCLEOTIDE SEQUENCE [LARGE SCALE GENOMIC DNA]</scope>
    <source>
        <strain evidence="1 2">CIRM-BRFM 2984</strain>
    </source>
</reference>
<evidence type="ECO:0008006" key="3">
    <source>
        <dbReference type="Google" id="ProtNLM"/>
    </source>
</evidence>
<dbReference type="Proteomes" id="UP001362999">
    <property type="component" value="Unassembled WGS sequence"/>
</dbReference>